<evidence type="ECO:0000313" key="1">
    <source>
        <dbReference type="EMBL" id="PNI73807.1"/>
    </source>
</evidence>
<organism evidence="1 2">
    <name type="scientific">Pan troglodytes</name>
    <name type="common">Chimpanzee</name>
    <dbReference type="NCBI Taxonomy" id="9598"/>
    <lineage>
        <taxon>Eukaryota</taxon>
        <taxon>Metazoa</taxon>
        <taxon>Chordata</taxon>
        <taxon>Craniata</taxon>
        <taxon>Vertebrata</taxon>
        <taxon>Euteleostomi</taxon>
        <taxon>Mammalia</taxon>
        <taxon>Eutheria</taxon>
        <taxon>Euarchontoglires</taxon>
        <taxon>Primates</taxon>
        <taxon>Haplorrhini</taxon>
        <taxon>Catarrhini</taxon>
        <taxon>Hominidae</taxon>
        <taxon>Pan</taxon>
    </lineage>
</organism>
<accession>A0A2J8NQ04</accession>
<name>A0A2J8NQ04_PANTR</name>
<dbReference type="EMBL" id="NBAG03000225">
    <property type="protein sequence ID" value="PNI73807.1"/>
    <property type="molecule type" value="Genomic_DNA"/>
</dbReference>
<comment type="caution">
    <text evidence="1">The sequence shown here is derived from an EMBL/GenBank/DDBJ whole genome shotgun (WGS) entry which is preliminary data.</text>
</comment>
<sequence length="41" mass="4737">MPGFLVRILPLLLALLLLGPTRALRITWQLWTSGWESFCPR</sequence>
<dbReference type="Proteomes" id="UP000236370">
    <property type="component" value="Unassembled WGS sequence"/>
</dbReference>
<evidence type="ECO:0000313" key="2">
    <source>
        <dbReference type="Proteomes" id="UP000236370"/>
    </source>
</evidence>
<reference evidence="1 2" key="1">
    <citation type="submission" date="2017-12" db="EMBL/GenBank/DDBJ databases">
        <title>High-resolution comparative analysis of great ape genomes.</title>
        <authorList>
            <person name="Pollen A."/>
            <person name="Hastie A."/>
            <person name="Hormozdiari F."/>
            <person name="Dougherty M."/>
            <person name="Liu R."/>
            <person name="Chaisson M."/>
            <person name="Hoppe E."/>
            <person name="Hill C."/>
            <person name="Pang A."/>
            <person name="Hillier L."/>
            <person name="Baker C."/>
            <person name="Armstrong J."/>
            <person name="Shendure J."/>
            <person name="Paten B."/>
            <person name="Wilson R."/>
            <person name="Chao H."/>
            <person name="Schneider V."/>
            <person name="Ventura M."/>
            <person name="Kronenberg Z."/>
            <person name="Murali S."/>
            <person name="Gordon D."/>
            <person name="Cantsilieris S."/>
            <person name="Munson K."/>
            <person name="Nelson B."/>
            <person name="Raja A."/>
            <person name="Underwood J."/>
            <person name="Diekhans M."/>
            <person name="Fiddes I."/>
            <person name="Haussler D."/>
            <person name="Eichler E."/>
        </authorList>
    </citation>
    <scope>NUCLEOTIDE SEQUENCE [LARGE SCALE GENOMIC DNA]</scope>
    <source>
        <strain evidence="1">Yerkes chimp pedigree #C0471</strain>
    </source>
</reference>
<dbReference type="AlphaFoldDB" id="A0A2J8NQ04"/>
<proteinExistence type="predicted"/>
<protein>
    <submittedName>
        <fullName evidence="1">GLB1 isoform 15</fullName>
    </submittedName>
</protein>
<gene>
    <name evidence="1" type="ORF">CK820_G0009012</name>
</gene>